<comment type="caution">
    <text evidence="3">The sequence shown here is derived from an EMBL/GenBank/DDBJ whole genome shotgun (WGS) entry which is preliminary data.</text>
</comment>
<organism evidence="3 4">
    <name type="scientific">Luteimonas vadosa</name>
    <dbReference type="NCBI Taxonomy" id="1165507"/>
    <lineage>
        <taxon>Bacteria</taxon>
        <taxon>Pseudomonadati</taxon>
        <taxon>Pseudomonadota</taxon>
        <taxon>Gammaproteobacteria</taxon>
        <taxon>Lysobacterales</taxon>
        <taxon>Lysobacteraceae</taxon>
        <taxon>Luteimonas</taxon>
    </lineage>
</organism>
<feature type="signal peptide" evidence="2">
    <location>
        <begin position="1"/>
        <end position="20"/>
    </location>
</feature>
<evidence type="ECO:0000313" key="4">
    <source>
        <dbReference type="Proteomes" id="UP001501323"/>
    </source>
</evidence>
<dbReference type="Proteomes" id="UP001501323">
    <property type="component" value="Unassembled WGS sequence"/>
</dbReference>
<reference evidence="4" key="1">
    <citation type="journal article" date="2019" name="Int. J. Syst. Evol. Microbiol.">
        <title>The Global Catalogue of Microorganisms (GCM) 10K type strain sequencing project: providing services to taxonomists for standard genome sequencing and annotation.</title>
        <authorList>
            <consortium name="The Broad Institute Genomics Platform"/>
            <consortium name="The Broad Institute Genome Sequencing Center for Infectious Disease"/>
            <person name="Wu L."/>
            <person name="Ma J."/>
        </authorList>
    </citation>
    <scope>NUCLEOTIDE SEQUENCE [LARGE SCALE GENOMIC DNA]</scope>
    <source>
        <strain evidence="4">JCM 18392</strain>
    </source>
</reference>
<feature type="compositionally biased region" description="Low complexity" evidence="1">
    <location>
        <begin position="37"/>
        <end position="53"/>
    </location>
</feature>
<evidence type="ECO:0008006" key="5">
    <source>
        <dbReference type="Google" id="ProtNLM"/>
    </source>
</evidence>
<keyword evidence="4" id="KW-1185">Reference proteome</keyword>
<sequence length="169" mass="17475">MTRIPTRLVAVALAGAFALAACKKDAPAEAPVPESTPPTASSGAGAPMAGGSTAPAPAVVVTTVDLGNAMGADKRVEVPMTAFGRNDTIYASVGTQVAEGTPPTTSRLGARWTYQDGQVVDELSQDYSFSGSDNTVFQISNPDGWPAGTYKVEILLDGNVVQTRQFDVR</sequence>
<protein>
    <recommendedName>
        <fullName evidence="5">PKD domain containing protein</fullName>
    </recommendedName>
</protein>
<accession>A0ABP9DRG0</accession>
<keyword evidence="2" id="KW-0732">Signal</keyword>
<evidence type="ECO:0000313" key="3">
    <source>
        <dbReference type="EMBL" id="GAA4856579.1"/>
    </source>
</evidence>
<feature type="region of interest" description="Disordered" evidence="1">
    <location>
        <begin position="28"/>
        <end position="53"/>
    </location>
</feature>
<dbReference type="PROSITE" id="PS51257">
    <property type="entry name" value="PROKAR_LIPOPROTEIN"/>
    <property type="match status" value="1"/>
</dbReference>
<dbReference type="EMBL" id="BAABJY010000001">
    <property type="protein sequence ID" value="GAA4856579.1"/>
    <property type="molecule type" value="Genomic_DNA"/>
</dbReference>
<name>A0ABP9DRG0_9GAMM</name>
<evidence type="ECO:0000256" key="2">
    <source>
        <dbReference type="SAM" id="SignalP"/>
    </source>
</evidence>
<evidence type="ECO:0000256" key="1">
    <source>
        <dbReference type="SAM" id="MobiDB-lite"/>
    </source>
</evidence>
<feature type="chain" id="PRO_5045785751" description="PKD domain containing protein" evidence="2">
    <location>
        <begin position="21"/>
        <end position="169"/>
    </location>
</feature>
<dbReference type="RefSeq" id="WP_345293941.1">
    <property type="nucleotide sequence ID" value="NZ_BAABJY010000001.1"/>
</dbReference>
<gene>
    <name evidence="3" type="ORF">GCM10023332_05310</name>
</gene>
<proteinExistence type="predicted"/>